<dbReference type="EMBL" id="JADIMA010000008">
    <property type="protein sequence ID" value="MBO8472192.1"/>
    <property type="molecule type" value="Genomic_DNA"/>
</dbReference>
<dbReference type="InterPro" id="IPR005901">
    <property type="entry name" value="GLPGLI"/>
</dbReference>
<gene>
    <name evidence="1" type="ORF">IAB81_00980</name>
</gene>
<comment type="caution">
    <text evidence="1">The sequence shown here is derived from an EMBL/GenBank/DDBJ whole genome shotgun (WGS) entry which is preliminary data.</text>
</comment>
<organism evidence="1 2">
    <name type="scientific">Candidatus Merdivivens pullicola</name>
    <dbReference type="NCBI Taxonomy" id="2840872"/>
    <lineage>
        <taxon>Bacteria</taxon>
        <taxon>Pseudomonadati</taxon>
        <taxon>Bacteroidota</taxon>
        <taxon>Bacteroidia</taxon>
        <taxon>Bacteroidales</taxon>
        <taxon>Muribaculaceae</taxon>
        <taxon>Muribaculaceae incertae sedis</taxon>
        <taxon>Candidatus Merdivivens</taxon>
    </lineage>
</organism>
<proteinExistence type="predicted"/>
<evidence type="ECO:0000313" key="2">
    <source>
        <dbReference type="Proteomes" id="UP000823604"/>
    </source>
</evidence>
<dbReference type="NCBIfam" id="TIGR01200">
    <property type="entry name" value="GLPGLI"/>
    <property type="match status" value="1"/>
</dbReference>
<protein>
    <submittedName>
        <fullName evidence="1">GLPGLI family protein</fullName>
    </submittedName>
</protein>
<sequence>MKTLKSVIFLISIFIYSNTSGQSVEVVLAPSASGADSIGTAAIECRYEYSWLKDTTARMSETGELVSGDSTDVVRGMIILQCGGGVSKFYSYDKFYIDSLYFSDINKYKGIDKLSKVKNTFTVYKNFPEAGKMTLTDAVGADNYMVVEDIPDFGWVVCDEWKEIAGYRACKATCTFRGRDYVAWFAPELPLTEGPWKFSGLPGLIMEVRDAANQYRYELKGIVLKDATVYMLDLNYLKTDLEKYLRVLRRYNENPMQFLFDIDMGMIQQVVVSKSDGPSGEFKIMYDFPEII</sequence>
<dbReference type="Pfam" id="PF09697">
    <property type="entry name" value="Porph_ging"/>
    <property type="match status" value="1"/>
</dbReference>
<accession>A0A9D9IG30</accession>
<dbReference type="AlphaFoldDB" id="A0A9D9IG30"/>
<reference evidence="1" key="2">
    <citation type="journal article" date="2021" name="PeerJ">
        <title>Extensive microbial diversity within the chicken gut microbiome revealed by metagenomics and culture.</title>
        <authorList>
            <person name="Gilroy R."/>
            <person name="Ravi A."/>
            <person name="Getino M."/>
            <person name="Pursley I."/>
            <person name="Horton D.L."/>
            <person name="Alikhan N.F."/>
            <person name="Baker D."/>
            <person name="Gharbi K."/>
            <person name="Hall N."/>
            <person name="Watson M."/>
            <person name="Adriaenssens E.M."/>
            <person name="Foster-Nyarko E."/>
            <person name="Jarju S."/>
            <person name="Secka A."/>
            <person name="Antonio M."/>
            <person name="Oren A."/>
            <person name="Chaudhuri R.R."/>
            <person name="La Ragione R."/>
            <person name="Hildebrand F."/>
            <person name="Pallen M.J."/>
        </authorList>
    </citation>
    <scope>NUCLEOTIDE SEQUENCE</scope>
    <source>
        <strain evidence="1">B1-8020</strain>
    </source>
</reference>
<dbReference type="Proteomes" id="UP000823604">
    <property type="component" value="Unassembled WGS sequence"/>
</dbReference>
<name>A0A9D9IG30_9BACT</name>
<evidence type="ECO:0000313" key="1">
    <source>
        <dbReference type="EMBL" id="MBO8472192.1"/>
    </source>
</evidence>
<reference evidence="1" key="1">
    <citation type="submission" date="2020-10" db="EMBL/GenBank/DDBJ databases">
        <authorList>
            <person name="Gilroy R."/>
        </authorList>
    </citation>
    <scope>NUCLEOTIDE SEQUENCE</scope>
    <source>
        <strain evidence="1">B1-8020</strain>
    </source>
</reference>